<evidence type="ECO:0000256" key="1">
    <source>
        <dbReference type="SAM" id="MobiDB-lite"/>
    </source>
</evidence>
<evidence type="ECO:0000313" key="4">
    <source>
        <dbReference type="EMBL" id="WOX22355.1"/>
    </source>
</evidence>
<feature type="domain" description="Putative Flp pilus-assembly TadG-like N-terminal" evidence="3">
    <location>
        <begin position="10"/>
        <end position="57"/>
    </location>
</feature>
<dbReference type="RefSeq" id="WP_318103389.1">
    <property type="nucleotide sequence ID" value="NZ_CP137573.1"/>
</dbReference>
<keyword evidence="2" id="KW-0812">Transmembrane</keyword>
<reference evidence="4 5" key="1">
    <citation type="submission" date="2023-10" db="EMBL/GenBank/DDBJ databases">
        <title>The genome sequence of Streptomyces sp. HUAS YS2.</title>
        <authorList>
            <person name="Mo P."/>
        </authorList>
    </citation>
    <scope>NUCLEOTIDE SEQUENCE [LARGE SCALE GENOMIC DNA]</scope>
    <source>
        <strain evidence="4 5">HUAS YS2</strain>
    </source>
</reference>
<sequence length="219" mass="23600">MSRLARGEEGQATPLYITAVVGLLFLALMFFAFGQADVSRNKTQTAADAAALAAAQQSRDDLDDPLREHILARDVPWLMALFANGNVPERRSGCYGGPRFAQANGAHQLSCNELWGGRWGVTVDVRAQQSMGNSIVDGTETKHAESKATAVVEFRCQFKPPEAPKPEDGDDDDQGKGNDKPKPSLGGLICDGSDWELDPGNLDLLPGMADLFNVRLAED</sequence>
<evidence type="ECO:0000256" key="2">
    <source>
        <dbReference type="SAM" id="Phobius"/>
    </source>
</evidence>
<name>A0ABZ0LST3_9ACTN</name>
<evidence type="ECO:0000259" key="3">
    <source>
        <dbReference type="Pfam" id="PF13400"/>
    </source>
</evidence>
<dbReference type="Pfam" id="PF13400">
    <property type="entry name" value="Tad"/>
    <property type="match status" value="1"/>
</dbReference>
<dbReference type="EMBL" id="CP137573">
    <property type="protein sequence ID" value="WOX22355.1"/>
    <property type="molecule type" value="Genomic_DNA"/>
</dbReference>
<evidence type="ECO:0000313" key="5">
    <source>
        <dbReference type="Proteomes" id="UP001301731"/>
    </source>
</evidence>
<keyword evidence="2" id="KW-1133">Transmembrane helix</keyword>
<proteinExistence type="predicted"/>
<protein>
    <submittedName>
        <fullName evidence="4">Pilus assembly protein TadG-related protein</fullName>
    </submittedName>
</protein>
<feature type="region of interest" description="Disordered" evidence="1">
    <location>
        <begin position="158"/>
        <end position="192"/>
    </location>
</feature>
<accession>A0ABZ0LST3</accession>
<gene>
    <name evidence="4" type="ORF">R2D22_13500</name>
</gene>
<feature type="transmembrane region" description="Helical" evidence="2">
    <location>
        <begin position="12"/>
        <end position="33"/>
    </location>
</feature>
<keyword evidence="5" id="KW-1185">Reference proteome</keyword>
<organism evidence="4 5">
    <name type="scientific">Streptomyces solicathayae</name>
    <dbReference type="NCBI Taxonomy" id="3081768"/>
    <lineage>
        <taxon>Bacteria</taxon>
        <taxon>Bacillati</taxon>
        <taxon>Actinomycetota</taxon>
        <taxon>Actinomycetes</taxon>
        <taxon>Kitasatosporales</taxon>
        <taxon>Streptomycetaceae</taxon>
        <taxon>Streptomyces</taxon>
    </lineage>
</organism>
<dbReference type="InterPro" id="IPR028087">
    <property type="entry name" value="Tad_N"/>
</dbReference>
<keyword evidence="2" id="KW-0472">Membrane</keyword>
<dbReference type="Proteomes" id="UP001301731">
    <property type="component" value="Chromosome"/>
</dbReference>